<dbReference type="EMBL" id="JAICBX010000002">
    <property type="protein sequence ID" value="MBW8637781.1"/>
    <property type="molecule type" value="Genomic_DNA"/>
</dbReference>
<evidence type="ECO:0008006" key="4">
    <source>
        <dbReference type="Google" id="ProtNLM"/>
    </source>
</evidence>
<dbReference type="RefSeq" id="WP_220228460.1">
    <property type="nucleotide sequence ID" value="NZ_JAICBX010000002.1"/>
</dbReference>
<evidence type="ECO:0000256" key="1">
    <source>
        <dbReference type="SAM" id="SignalP"/>
    </source>
</evidence>
<dbReference type="Proteomes" id="UP001196509">
    <property type="component" value="Unassembled WGS sequence"/>
</dbReference>
<dbReference type="AlphaFoldDB" id="A0AAE2ZKD2"/>
<comment type="caution">
    <text evidence="2">The sequence shown here is derived from an EMBL/GenBank/DDBJ whole genome shotgun (WGS) entry which is preliminary data.</text>
</comment>
<organism evidence="2 3">
    <name type="scientific">Flavimaribacter sediminis</name>
    <dbReference type="NCBI Taxonomy" id="2865987"/>
    <lineage>
        <taxon>Bacteria</taxon>
        <taxon>Pseudomonadati</taxon>
        <taxon>Pseudomonadota</taxon>
        <taxon>Alphaproteobacteria</taxon>
        <taxon>Hyphomicrobiales</taxon>
        <taxon>Rhizobiaceae</taxon>
        <taxon>Flavimaribacter</taxon>
    </lineage>
</organism>
<keyword evidence="3" id="KW-1185">Reference proteome</keyword>
<sequence length="83" mass="8740">MRSCQTACALLFLPLAIAASTEAFAVTDDQKQALRANCRGDFIAHCRGVSPGGVEAFQCLAKNSQELSSACHAAVKDVDPDVK</sequence>
<feature type="chain" id="PRO_5042020802" description="Cysteine rich repeat-containing protein" evidence="1">
    <location>
        <begin position="26"/>
        <end position="83"/>
    </location>
</feature>
<protein>
    <recommendedName>
        <fullName evidence="4">Cysteine rich repeat-containing protein</fullName>
    </recommendedName>
</protein>
<feature type="signal peptide" evidence="1">
    <location>
        <begin position="1"/>
        <end position="25"/>
    </location>
</feature>
<accession>A0AAE2ZKD2</accession>
<gene>
    <name evidence="2" type="ORF">K1W69_11335</name>
</gene>
<reference evidence="2" key="1">
    <citation type="submission" date="2021-08" db="EMBL/GenBank/DDBJ databases">
        <title>Hoeflea bacterium WL0058 sp. nov., isolated from the sediment.</title>
        <authorList>
            <person name="Wang L."/>
            <person name="Zhang D."/>
        </authorList>
    </citation>
    <scope>NUCLEOTIDE SEQUENCE</scope>
    <source>
        <strain evidence="2">WL0058</strain>
    </source>
</reference>
<proteinExistence type="predicted"/>
<evidence type="ECO:0000313" key="2">
    <source>
        <dbReference type="EMBL" id="MBW8637781.1"/>
    </source>
</evidence>
<keyword evidence="1" id="KW-0732">Signal</keyword>
<name>A0AAE2ZKD2_9HYPH</name>
<evidence type="ECO:0000313" key="3">
    <source>
        <dbReference type="Proteomes" id="UP001196509"/>
    </source>
</evidence>